<dbReference type="SUPFAM" id="SSF52540">
    <property type="entry name" value="P-loop containing nucleoside triphosphate hydrolases"/>
    <property type="match status" value="1"/>
</dbReference>
<dbReference type="Gene3D" id="3.40.50.300">
    <property type="entry name" value="P-loop containing nucleotide triphosphate hydrolases"/>
    <property type="match status" value="1"/>
</dbReference>
<keyword evidence="5 10" id="KW-0547">Nucleotide-binding</keyword>
<dbReference type="GO" id="GO:0004797">
    <property type="term" value="F:thymidine kinase activity"/>
    <property type="evidence" value="ECO:0007669"/>
    <property type="project" value="UniProtKB-EC"/>
</dbReference>
<evidence type="ECO:0000256" key="8">
    <source>
        <dbReference type="PIRSR" id="PIRSR035805-1"/>
    </source>
</evidence>
<dbReference type="PANTHER" id="PTHR11441:SF0">
    <property type="entry name" value="THYMIDINE KINASE, CYTOSOLIC"/>
    <property type="match status" value="1"/>
</dbReference>
<sequence>MAKLYFHYGAMNCGKSAALLQVKHNYEERGMKVILCCPKIDDRAGVGIVRSRIGLESKALTFTDYTDFYIDLIGISKGRYSCVIIDEAQFLTEAHVLQLARIVDDFKIPVMCYGLRTDFQGKLFEGSRALMQYADEIHENKTICFCGAKATMVVRYVDGQAVRDGDQVVIGDQNYVSMCRRHYMQAVNKNYEV</sequence>
<feature type="binding site" evidence="9">
    <location>
        <position position="175"/>
    </location>
    <ligand>
        <name>substrate</name>
    </ligand>
</feature>
<evidence type="ECO:0000256" key="3">
    <source>
        <dbReference type="ARBA" id="ARBA00022634"/>
    </source>
</evidence>
<feature type="active site" description="Proton acceptor" evidence="8">
    <location>
        <position position="87"/>
    </location>
</feature>
<comment type="similarity">
    <text evidence="1 11">Belongs to the thymidine kinase family.</text>
</comment>
<dbReference type="GO" id="GO:0005524">
    <property type="term" value="F:ATP binding"/>
    <property type="evidence" value="ECO:0007669"/>
    <property type="project" value="UniProtKB-KW"/>
</dbReference>
<evidence type="ECO:0000256" key="6">
    <source>
        <dbReference type="ARBA" id="ARBA00022777"/>
    </source>
</evidence>
<evidence type="ECO:0000256" key="9">
    <source>
        <dbReference type="PIRSR" id="PIRSR035805-2"/>
    </source>
</evidence>
<comment type="catalytic activity">
    <reaction evidence="10">
        <text>thymidine + ATP = dTMP + ADP + H(+)</text>
        <dbReference type="Rhea" id="RHEA:19129"/>
        <dbReference type="ChEBI" id="CHEBI:15378"/>
        <dbReference type="ChEBI" id="CHEBI:17748"/>
        <dbReference type="ChEBI" id="CHEBI:30616"/>
        <dbReference type="ChEBI" id="CHEBI:63528"/>
        <dbReference type="ChEBI" id="CHEBI:456216"/>
        <dbReference type="EC" id="2.7.1.21"/>
    </reaction>
</comment>
<dbReference type="Pfam" id="PF00265">
    <property type="entry name" value="TK"/>
    <property type="match status" value="1"/>
</dbReference>
<protein>
    <recommendedName>
        <fullName evidence="2 10">Thymidine kinase</fullName>
        <ecNumber evidence="2 10">2.7.1.21</ecNumber>
    </recommendedName>
</protein>
<dbReference type="EMBL" id="OM638103">
    <property type="protein sequence ID" value="UNY46973.1"/>
    <property type="molecule type" value="Genomic_DNA"/>
</dbReference>
<dbReference type="Gene3D" id="3.30.60.20">
    <property type="match status" value="1"/>
</dbReference>
<dbReference type="NCBIfam" id="NF003300">
    <property type="entry name" value="PRK04296.1-5"/>
    <property type="match status" value="1"/>
</dbReference>
<dbReference type="SUPFAM" id="SSF57716">
    <property type="entry name" value="Glucocorticoid receptor-like (DNA-binding domain)"/>
    <property type="match status" value="1"/>
</dbReference>
<dbReference type="InterPro" id="IPR027417">
    <property type="entry name" value="P-loop_NTPase"/>
</dbReference>
<dbReference type="InterPro" id="IPR001267">
    <property type="entry name" value="Thymidine_kinase"/>
</dbReference>
<keyword evidence="13" id="KW-1185">Reference proteome</keyword>
<dbReference type="GO" id="GO:0046104">
    <property type="term" value="P:thymidine metabolic process"/>
    <property type="evidence" value="ECO:0007669"/>
    <property type="project" value="TreeGrafter"/>
</dbReference>
<evidence type="ECO:0000313" key="12">
    <source>
        <dbReference type="EMBL" id="UNY46973.1"/>
    </source>
</evidence>
<dbReference type="KEGG" id="vg:77941858"/>
<evidence type="ECO:0000256" key="11">
    <source>
        <dbReference type="RuleBase" id="RU004165"/>
    </source>
</evidence>
<dbReference type="RefSeq" id="YP_010665784.1">
    <property type="nucleotide sequence ID" value="NC_070937.1"/>
</dbReference>
<dbReference type="GeneID" id="77941858"/>
<keyword evidence="6 10" id="KW-0418">Kinase</keyword>
<dbReference type="HAMAP" id="MF_00124">
    <property type="entry name" value="Thymidine_kinase"/>
    <property type="match status" value="1"/>
</dbReference>
<organism evidence="12 13">
    <name type="scientific">Cronobacter phage LPCS28</name>
    <dbReference type="NCBI Taxonomy" id="2924885"/>
    <lineage>
        <taxon>Viruses</taxon>
        <taxon>Duplodnaviria</taxon>
        <taxon>Heunggongvirae</taxon>
        <taxon>Uroviricota</taxon>
        <taxon>Caudoviricetes</taxon>
        <taxon>Pantevenvirales</taxon>
        <taxon>Straboviridae</taxon>
        <taxon>Nanhuvirus</taxon>
        <taxon>Nanhuvirus LPCS28</taxon>
    </lineage>
</organism>
<gene>
    <name evidence="12" type="primary">tdk</name>
    <name evidence="12" type="ORF">EHEKIMEA_00091</name>
</gene>
<accession>A0AAE9K7Z9</accession>
<keyword evidence="3 10" id="KW-0237">DNA synthesis</keyword>
<evidence type="ECO:0000313" key="13">
    <source>
        <dbReference type="Proteomes" id="UP000832072"/>
    </source>
</evidence>
<dbReference type="GO" id="GO:0071897">
    <property type="term" value="P:DNA biosynthetic process"/>
    <property type="evidence" value="ECO:0007669"/>
    <property type="project" value="UniProtKB-KW"/>
</dbReference>
<evidence type="ECO:0000256" key="7">
    <source>
        <dbReference type="ARBA" id="ARBA00022840"/>
    </source>
</evidence>
<dbReference type="Proteomes" id="UP000832072">
    <property type="component" value="Segment"/>
</dbReference>
<dbReference type="PIRSF" id="PIRSF035805">
    <property type="entry name" value="TK_cell"/>
    <property type="match status" value="1"/>
</dbReference>
<evidence type="ECO:0000256" key="4">
    <source>
        <dbReference type="ARBA" id="ARBA00022679"/>
    </source>
</evidence>
<evidence type="ECO:0000256" key="5">
    <source>
        <dbReference type="ARBA" id="ARBA00022741"/>
    </source>
</evidence>
<evidence type="ECO:0000256" key="1">
    <source>
        <dbReference type="ARBA" id="ARBA00007587"/>
    </source>
</evidence>
<dbReference type="EC" id="2.7.1.21" evidence="2 10"/>
<evidence type="ECO:0000256" key="2">
    <source>
        <dbReference type="ARBA" id="ARBA00012118"/>
    </source>
</evidence>
<feature type="binding site" evidence="9">
    <location>
        <begin position="168"/>
        <end position="171"/>
    </location>
    <ligand>
        <name>substrate</name>
    </ligand>
</feature>
<evidence type="ECO:0000256" key="10">
    <source>
        <dbReference type="RuleBase" id="RU000544"/>
    </source>
</evidence>
<keyword evidence="4 10" id="KW-0808">Transferase</keyword>
<proteinExistence type="inferred from homology"/>
<dbReference type="PANTHER" id="PTHR11441">
    <property type="entry name" value="THYMIDINE KINASE"/>
    <property type="match status" value="1"/>
</dbReference>
<reference evidence="12 13" key="1">
    <citation type="submission" date="2022-02" db="EMBL/GenBank/DDBJ databases">
        <authorList>
            <person name="Tian F."/>
            <person name="Li J."/>
            <person name="Li F."/>
            <person name="Tong Y."/>
        </authorList>
    </citation>
    <scope>NUCLEOTIDE SEQUENCE [LARGE SCALE GENOMIC DNA]</scope>
</reference>
<name>A0AAE9K7Z9_9CAUD</name>
<keyword evidence="7 10" id="KW-0067">ATP-binding</keyword>